<evidence type="ECO:0000256" key="7">
    <source>
        <dbReference type="ARBA" id="ARBA00023098"/>
    </source>
</evidence>
<keyword evidence="6" id="KW-0442">Lipid degradation</keyword>
<dbReference type="EMBL" id="JAHKSW010000006">
    <property type="protein sequence ID" value="KAG7331309.1"/>
    <property type="molecule type" value="Genomic_DNA"/>
</dbReference>
<keyword evidence="8" id="KW-1015">Disulfide bond</keyword>
<evidence type="ECO:0000256" key="9">
    <source>
        <dbReference type="ARBA" id="ARBA00023180"/>
    </source>
</evidence>
<evidence type="ECO:0000256" key="5">
    <source>
        <dbReference type="ARBA" id="ARBA00022801"/>
    </source>
</evidence>
<evidence type="ECO:0000259" key="18">
    <source>
        <dbReference type="Pfam" id="PF00151"/>
    </source>
</evidence>
<evidence type="ECO:0000313" key="20">
    <source>
        <dbReference type="Proteomes" id="UP000824219"/>
    </source>
</evidence>
<dbReference type="GO" id="GO:0016042">
    <property type="term" value="P:lipid catabolic process"/>
    <property type="evidence" value="ECO:0007669"/>
    <property type="project" value="UniProtKB-KW"/>
</dbReference>
<dbReference type="SUPFAM" id="SSF53474">
    <property type="entry name" value="alpha/beta-Hydrolases"/>
    <property type="match status" value="1"/>
</dbReference>
<evidence type="ECO:0000256" key="17">
    <source>
        <dbReference type="SAM" id="SignalP"/>
    </source>
</evidence>
<feature type="active site" description="Charge relay system" evidence="14">
    <location>
        <position position="193"/>
    </location>
</feature>
<keyword evidence="20" id="KW-1185">Reference proteome</keyword>
<evidence type="ECO:0000256" key="4">
    <source>
        <dbReference type="ARBA" id="ARBA00022729"/>
    </source>
</evidence>
<dbReference type="InterPro" id="IPR000734">
    <property type="entry name" value="TAG_lipase"/>
</dbReference>
<dbReference type="Pfam" id="PF00151">
    <property type="entry name" value="Lipase"/>
    <property type="match status" value="1"/>
</dbReference>
<dbReference type="GO" id="GO:0005615">
    <property type="term" value="C:extracellular space"/>
    <property type="evidence" value="ECO:0007669"/>
    <property type="project" value="TreeGrafter"/>
</dbReference>
<evidence type="ECO:0000256" key="6">
    <source>
        <dbReference type="ARBA" id="ARBA00022963"/>
    </source>
</evidence>
<dbReference type="PANTHER" id="PTHR11610:SF111">
    <property type="entry name" value="PHOSPHOLIPASE A1 MEMBER A"/>
    <property type="match status" value="1"/>
</dbReference>
<proteinExistence type="inferred from homology"/>
<feature type="domain" description="Lipase" evidence="18">
    <location>
        <begin position="23"/>
        <end position="346"/>
    </location>
</feature>
<comment type="catalytic activity">
    <reaction evidence="12">
        <text>1,2-di-(9Z)-octadecenoyl-sn-glycero-3-phospho-L-serine + H2O = 2-(9Z-octadecenoyl)-sn-glycero-3-phospho-L-serine + (9Z)-octadecenoate + H(+)</text>
        <dbReference type="Rhea" id="RHEA:40491"/>
        <dbReference type="ChEBI" id="CHEBI:15377"/>
        <dbReference type="ChEBI" id="CHEBI:15378"/>
        <dbReference type="ChEBI" id="CHEBI:30823"/>
        <dbReference type="ChEBI" id="CHEBI:74905"/>
        <dbReference type="ChEBI" id="CHEBI:77342"/>
    </reaction>
    <physiologicalReaction direction="left-to-right" evidence="12">
        <dbReference type="Rhea" id="RHEA:40492"/>
    </physiologicalReaction>
</comment>
<gene>
    <name evidence="19" type="ORF">KOW79_005278</name>
</gene>
<evidence type="ECO:0000256" key="8">
    <source>
        <dbReference type="ARBA" id="ARBA00023157"/>
    </source>
</evidence>
<dbReference type="Gene3D" id="3.40.50.1820">
    <property type="entry name" value="alpha/beta hydrolase"/>
    <property type="match status" value="1"/>
</dbReference>
<keyword evidence="15" id="KW-0106">Calcium</keyword>
<comment type="catalytic activity">
    <reaction evidence="11">
        <text>1-(9Z-octadecenoyl)-sn-glycero-3-phospho-L-serine + H2O = sn-glycero-3-phospho-L-serine + (9Z)-octadecenoate + H(+)</text>
        <dbReference type="Rhea" id="RHEA:40499"/>
        <dbReference type="ChEBI" id="CHEBI:15377"/>
        <dbReference type="ChEBI" id="CHEBI:15378"/>
        <dbReference type="ChEBI" id="CHEBI:30823"/>
        <dbReference type="ChEBI" id="CHEBI:64765"/>
        <dbReference type="ChEBI" id="CHEBI:74617"/>
    </reaction>
    <physiologicalReaction direction="left-to-right" evidence="11">
        <dbReference type="Rhea" id="RHEA:40500"/>
    </physiologicalReaction>
</comment>
<feature type="chain" id="PRO_5038691324" description="Phospholipase A1 member A" evidence="17">
    <location>
        <begin position="24"/>
        <end position="462"/>
    </location>
</feature>
<evidence type="ECO:0000256" key="10">
    <source>
        <dbReference type="ARBA" id="ARBA00040696"/>
    </source>
</evidence>
<sequence>MTWISVNVFCALLSLFTPSVVVSDEEATTNCADFNNKTCKKYREMKGVHVQYLLLTRRNADCASLFTQDCLNHTQNHTVHFNSTLPTKVIIHGYRVLGRKPSWVSDLAQALLEKEDANILVVDWLCGASYNYNKVVNNCKEVAVQIAILINQLTTSGVNLELFHLIGISVGAHVAGFVGTLFSGKLGRITGLDPAGPMFKNADPFDRLDPSDAMFVEAIHTDSDNFGISIPVGHVDFFVNGGLDQTGCVQSSFSSIFIYFPVYGYVICDHMRALHVYMSALNSSCALTGFPCSSYEDFLAGQCTSCDGPFKNICPQIGLLKNSGITASPLPVHGKVYLLTTSEVPFCVHHTMIELKVSPLAKSAVVQLTLVSMQDIKTEQKLYLKTDQTSYKKVVGLPEHLCKIESIHLKNTGALLYRQGNIHFKYICVSRIPKMRRTDTLCVEDITIGRNAPWSHDFIQVC</sequence>
<keyword evidence="5" id="KW-0378">Hydrolase</keyword>
<dbReference type="InterPro" id="IPR029058">
    <property type="entry name" value="AB_hydrolase_fold"/>
</dbReference>
<dbReference type="PIRSF" id="PIRSF000865">
    <property type="entry name" value="Lipoprotein_lipase_LIPH"/>
    <property type="match status" value="1"/>
</dbReference>
<evidence type="ECO:0000256" key="1">
    <source>
        <dbReference type="ARBA" id="ARBA00004613"/>
    </source>
</evidence>
<evidence type="ECO:0000256" key="15">
    <source>
        <dbReference type="PIRSR" id="PIRSR000865-2"/>
    </source>
</evidence>
<feature type="binding site" evidence="15">
    <location>
        <position position="207"/>
    </location>
    <ligand>
        <name>Ca(2+)</name>
        <dbReference type="ChEBI" id="CHEBI:29108"/>
    </ligand>
</feature>
<keyword evidence="3" id="KW-0964">Secreted</keyword>
<comment type="subcellular location">
    <subcellularLocation>
        <location evidence="1">Secreted</location>
    </subcellularLocation>
</comment>
<feature type="active site" description="Charge relay system" evidence="14">
    <location>
        <position position="270"/>
    </location>
</feature>
<dbReference type="InterPro" id="IPR033906">
    <property type="entry name" value="Lipase_N"/>
</dbReference>
<dbReference type="InterPro" id="IPR013818">
    <property type="entry name" value="Lipase"/>
</dbReference>
<dbReference type="OrthoDB" id="199913at2759"/>
<dbReference type="PANTHER" id="PTHR11610">
    <property type="entry name" value="LIPASE"/>
    <property type="match status" value="1"/>
</dbReference>
<keyword evidence="7" id="KW-0443">Lipid metabolism</keyword>
<comment type="similarity">
    <text evidence="2 16">Belongs to the AB hydrolase superfamily. Lipase family.</text>
</comment>
<dbReference type="AlphaFoldDB" id="A0A9D3STG7"/>
<comment type="catalytic activity">
    <reaction evidence="13">
        <text>1-hexadecanoyl-2-(5Z,8Z,11Z,14Z-eicosatetraenoyl)-sn-glycero-3-phospho-L-serine + H2O = 2-(5Z,8Z,11Z,14Z)-eicosatetraenoyl-sn-glycero-3-phospho-L-serine + hexadecanoate + H(+)</text>
        <dbReference type="Rhea" id="RHEA:41187"/>
        <dbReference type="ChEBI" id="CHEBI:7896"/>
        <dbReference type="ChEBI" id="CHEBI:15377"/>
        <dbReference type="ChEBI" id="CHEBI:15378"/>
        <dbReference type="ChEBI" id="CHEBI:75032"/>
        <dbReference type="ChEBI" id="CHEBI:77830"/>
    </reaction>
    <physiologicalReaction direction="left-to-right" evidence="13">
        <dbReference type="Rhea" id="RHEA:41188"/>
    </physiologicalReaction>
</comment>
<dbReference type="Proteomes" id="UP000824219">
    <property type="component" value="Linkage Group LG06"/>
</dbReference>
<keyword evidence="4 17" id="KW-0732">Signal</keyword>
<dbReference type="PRINTS" id="PR00821">
    <property type="entry name" value="TAGLIPASE"/>
</dbReference>
<dbReference type="InterPro" id="IPR016272">
    <property type="entry name" value="Lipase_LIPH"/>
</dbReference>
<dbReference type="GO" id="GO:0008970">
    <property type="term" value="F:phospholipase A1 activity"/>
    <property type="evidence" value="ECO:0007669"/>
    <property type="project" value="TreeGrafter"/>
</dbReference>
<protein>
    <recommendedName>
        <fullName evidence="10">Phospholipase A1 member A</fullName>
    </recommendedName>
</protein>
<comment type="caution">
    <text evidence="19">The sequence shown here is derived from an EMBL/GenBank/DDBJ whole genome shotgun (WGS) entry which is preliminary data.</text>
</comment>
<evidence type="ECO:0000256" key="14">
    <source>
        <dbReference type="PIRSR" id="PIRSR000865-1"/>
    </source>
</evidence>
<evidence type="ECO:0000256" key="3">
    <source>
        <dbReference type="ARBA" id="ARBA00022525"/>
    </source>
</evidence>
<feature type="binding site" evidence="15">
    <location>
        <position position="209"/>
    </location>
    <ligand>
        <name>Ca(2+)</name>
        <dbReference type="ChEBI" id="CHEBI:29108"/>
    </ligand>
</feature>
<feature type="active site" description="Nucleophile" evidence="14">
    <location>
        <position position="169"/>
    </location>
</feature>
<reference evidence="19 20" key="1">
    <citation type="submission" date="2021-06" db="EMBL/GenBank/DDBJ databases">
        <title>Chromosome-level genome assembly of the red-tail catfish (Hemibagrus wyckioides).</title>
        <authorList>
            <person name="Shao F."/>
        </authorList>
    </citation>
    <scope>NUCLEOTIDE SEQUENCE [LARGE SCALE GENOMIC DNA]</scope>
    <source>
        <strain evidence="19">EC202008001</strain>
        <tissue evidence="19">Blood</tissue>
    </source>
</reference>
<name>A0A9D3STG7_9TELE</name>
<evidence type="ECO:0000256" key="12">
    <source>
        <dbReference type="ARBA" id="ARBA00048646"/>
    </source>
</evidence>
<evidence type="ECO:0000313" key="19">
    <source>
        <dbReference type="EMBL" id="KAG7331309.1"/>
    </source>
</evidence>
<organism evidence="19 20">
    <name type="scientific">Hemibagrus wyckioides</name>
    <dbReference type="NCBI Taxonomy" id="337641"/>
    <lineage>
        <taxon>Eukaryota</taxon>
        <taxon>Metazoa</taxon>
        <taxon>Chordata</taxon>
        <taxon>Craniata</taxon>
        <taxon>Vertebrata</taxon>
        <taxon>Euteleostomi</taxon>
        <taxon>Actinopterygii</taxon>
        <taxon>Neopterygii</taxon>
        <taxon>Teleostei</taxon>
        <taxon>Ostariophysi</taxon>
        <taxon>Siluriformes</taxon>
        <taxon>Bagridae</taxon>
        <taxon>Hemibagrus</taxon>
    </lineage>
</organism>
<evidence type="ECO:0000256" key="2">
    <source>
        <dbReference type="ARBA" id="ARBA00010701"/>
    </source>
</evidence>
<dbReference type="CDD" id="cd00707">
    <property type="entry name" value="Pancreat_lipase_like"/>
    <property type="match status" value="1"/>
</dbReference>
<keyword evidence="15" id="KW-0479">Metal-binding</keyword>
<evidence type="ECO:0000256" key="11">
    <source>
        <dbReference type="ARBA" id="ARBA00048284"/>
    </source>
</evidence>
<evidence type="ECO:0000256" key="16">
    <source>
        <dbReference type="RuleBase" id="RU004262"/>
    </source>
</evidence>
<feature type="signal peptide" evidence="17">
    <location>
        <begin position="1"/>
        <end position="23"/>
    </location>
</feature>
<evidence type="ECO:0000256" key="13">
    <source>
        <dbReference type="ARBA" id="ARBA00048700"/>
    </source>
</evidence>
<accession>A0A9D3STG7</accession>
<feature type="binding site" evidence="15">
    <location>
        <position position="212"/>
    </location>
    <ligand>
        <name>Ca(2+)</name>
        <dbReference type="ChEBI" id="CHEBI:29108"/>
    </ligand>
</feature>
<keyword evidence="9" id="KW-0325">Glycoprotein</keyword>
<dbReference type="GO" id="GO:0046872">
    <property type="term" value="F:metal ion binding"/>
    <property type="evidence" value="ECO:0007669"/>
    <property type="project" value="UniProtKB-KW"/>
</dbReference>